<dbReference type="AlphaFoldDB" id="A0AAV2DTY2"/>
<evidence type="ECO:0000313" key="2">
    <source>
        <dbReference type="EMBL" id="CAL1377156.1"/>
    </source>
</evidence>
<gene>
    <name evidence="2" type="ORF">LTRI10_LOCUS18826</name>
</gene>
<feature type="compositionally biased region" description="Low complexity" evidence="1">
    <location>
        <begin position="9"/>
        <end position="20"/>
    </location>
</feature>
<protein>
    <submittedName>
        <fullName evidence="2">Uncharacterized protein</fullName>
    </submittedName>
</protein>
<dbReference type="Pfam" id="PF07893">
    <property type="entry name" value="DUF1668"/>
    <property type="match status" value="1"/>
</dbReference>
<evidence type="ECO:0000256" key="1">
    <source>
        <dbReference type="SAM" id="MobiDB-lite"/>
    </source>
</evidence>
<dbReference type="EMBL" id="OZ034816">
    <property type="protein sequence ID" value="CAL1377156.1"/>
    <property type="molecule type" value="Genomic_DNA"/>
</dbReference>
<dbReference type="Proteomes" id="UP001497516">
    <property type="component" value="Chromosome 3"/>
</dbReference>
<evidence type="ECO:0000313" key="3">
    <source>
        <dbReference type="Proteomes" id="UP001497516"/>
    </source>
</evidence>
<feature type="region of interest" description="Disordered" evidence="1">
    <location>
        <begin position="1"/>
        <end position="20"/>
    </location>
</feature>
<name>A0AAV2DTY2_9ROSI</name>
<proteinExistence type="predicted"/>
<reference evidence="2 3" key="1">
    <citation type="submission" date="2024-04" db="EMBL/GenBank/DDBJ databases">
        <authorList>
            <person name="Fracassetti M."/>
        </authorList>
    </citation>
    <scope>NUCLEOTIDE SEQUENCE [LARGE SCALE GENOMIC DNA]</scope>
</reference>
<sequence length="427" mass="47141">MNAVGKSSKPAAVTKKTPAAETDKNWKGKNLYLKYKYGSWIWGFKAFEDKPAVVRELDGHEVLAPKVVCEQNFLDVDRGFPIGNAFFKFNGKAYLVGGETAGGKPWGKGIWGLPYQLLKSSKKSSDKFYEFNPDTNTLHQLDDLPLPLPMPSPIVAEIKGNVYVLYGDHCCLRRNGSPEDPRNCFQVLALDEDGNPSWKSLPVPPFYDEGTCSHYFKNVVGVVGHKQYVGVGSKVYAFDVDSVEWKQDILPFPSDAKTLSSRLMKEGNEGEKHCCFVVVYAEITAANLNRVGLYVALVHCEDGRLLHEQRIPEALPFNKPCTLGDYQVVELEQDGGAAAAGHLCSSNPFCFVYTTGDGGLVGLSVLRISLAAAPPDVEEGTMHSFRWGADLHVLKFEIPEKRLYEKPKLVNDLYTGSFDAVFLEAAG</sequence>
<organism evidence="2 3">
    <name type="scientific">Linum trigynum</name>
    <dbReference type="NCBI Taxonomy" id="586398"/>
    <lineage>
        <taxon>Eukaryota</taxon>
        <taxon>Viridiplantae</taxon>
        <taxon>Streptophyta</taxon>
        <taxon>Embryophyta</taxon>
        <taxon>Tracheophyta</taxon>
        <taxon>Spermatophyta</taxon>
        <taxon>Magnoliopsida</taxon>
        <taxon>eudicotyledons</taxon>
        <taxon>Gunneridae</taxon>
        <taxon>Pentapetalae</taxon>
        <taxon>rosids</taxon>
        <taxon>fabids</taxon>
        <taxon>Malpighiales</taxon>
        <taxon>Linaceae</taxon>
        <taxon>Linum</taxon>
    </lineage>
</organism>
<dbReference type="InterPro" id="IPR012871">
    <property type="entry name" value="DUF1668_ORYSA"/>
</dbReference>
<dbReference type="SUPFAM" id="SSF117281">
    <property type="entry name" value="Kelch motif"/>
    <property type="match status" value="1"/>
</dbReference>
<keyword evidence="3" id="KW-1185">Reference proteome</keyword>
<dbReference type="InterPro" id="IPR015915">
    <property type="entry name" value="Kelch-typ_b-propeller"/>
</dbReference>
<dbReference type="Gene3D" id="2.120.10.80">
    <property type="entry name" value="Kelch-type beta propeller"/>
    <property type="match status" value="1"/>
</dbReference>
<accession>A0AAV2DTY2</accession>